<proteinExistence type="predicted"/>
<dbReference type="PANTHER" id="PTHR23522">
    <property type="entry name" value="BLL5896 PROTEIN"/>
    <property type="match status" value="1"/>
</dbReference>
<keyword evidence="3" id="KW-1003">Cell membrane</keyword>
<evidence type="ECO:0000256" key="2">
    <source>
        <dbReference type="ARBA" id="ARBA00022448"/>
    </source>
</evidence>
<reference evidence="9" key="1">
    <citation type="submission" date="2018-05" db="EMBL/GenBank/DDBJ databases">
        <authorList>
            <person name="Lanie J.A."/>
            <person name="Ng W.-L."/>
            <person name="Kazmierczak K.M."/>
            <person name="Andrzejewski T.M."/>
            <person name="Davidsen T.M."/>
            <person name="Wayne K.J."/>
            <person name="Tettelin H."/>
            <person name="Glass J.I."/>
            <person name="Rusch D."/>
            <person name="Podicherti R."/>
            <person name="Tsui H.-C.T."/>
            <person name="Winkler M.E."/>
        </authorList>
    </citation>
    <scope>NUCLEOTIDE SEQUENCE</scope>
</reference>
<evidence type="ECO:0000256" key="6">
    <source>
        <dbReference type="ARBA" id="ARBA00023136"/>
    </source>
</evidence>
<evidence type="ECO:0000259" key="8">
    <source>
        <dbReference type="PROSITE" id="PS50850"/>
    </source>
</evidence>
<evidence type="ECO:0000256" key="3">
    <source>
        <dbReference type="ARBA" id="ARBA00022475"/>
    </source>
</evidence>
<feature type="transmembrane region" description="Helical" evidence="7">
    <location>
        <begin position="6"/>
        <end position="25"/>
    </location>
</feature>
<feature type="non-terminal residue" evidence="9">
    <location>
        <position position="1"/>
    </location>
</feature>
<dbReference type="InterPro" id="IPR004740">
    <property type="entry name" value="Nuc_H_symport"/>
</dbReference>
<feature type="domain" description="Major facilitator superfamily (MFS) profile" evidence="8">
    <location>
        <begin position="90"/>
        <end position="367"/>
    </location>
</feature>
<comment type="subcellular location">
    <subcellularLocation>
        <location evidence="1">Cell membrane</location>
        <topology evidence="1">Multi-pass membrane protein</topology>
    </subcellularLocation>
</comment>
<evidence type="ECO:0000256" key="4">
    <source>
        <dbReference type="ARBA" id="ARBA00022692"/>
    </source>
</evidence>
<keyword evidence="5 7" id="KW-1133">Transmembrane helix</keyword>
<name>A0A382JSL5_9ZZZZ</name>
<feature type="transmembrane region" description="Helical" evidence="7">
    <location>
        <begin position="89"/>
        <end position="108"/>
    </location>
</feature>
<keyword evidence="4 7" id="KW-0812">Transmembrane</keyword>
<dbReference type="PANTHER" id="PTHR23522:SF4">
    <property type="entry name" value="NUCLEOSIDE PERMEASE NUPG-RELATED"/>
    <property type="match status" value="1"/>
</dbReference>
<feature type="transmembrane region" description="Helical" evidence="7">
    <location>
        <begin position="251"/>
        <end position="271"/>
    </location>
</feature>
<keyword evidence="6 7" id="KW-0472">Membrane</keyword>
<keyword evidence="2" id="KW-0813">Transport</keyword>
<dbReference type="GO" id="GO:0005886">
    <property type="term" value="C:plasma membrane"/>
    <property type="evidence" value="ECO:0007669"/>
    <property type="project" value="UniProtKB-SubCell"/>
</dbReference>
<evidence type="ECO:0000256" key="7">
    <source>
        <dbReference type="SAM" id="Phobius"/>
    </source>
</evidence>
<protein>
    <recommendedName>
        <fullName evidence="8">Major facilitator superfamily (MFS) profile domain-containing protein</fullName>
    </recommendedName>
</protein>
<dbReference type="CDD" id="cd06177">
    <property type="entry name" value="MFS_NHS"/>
    <property type="match status" value="1"/>
</dbReference>
<sequence>LAYGTTGVAAMISPFFVGMVADRYFSTEKILSVLHLCGGIALFAVSTIQTFGLFYVVLLGYTLLYMPTLALTNSLSFHQMRDPGKEFPAVRVLGTIGWIIAGLTVGFLRLESTAVPMQIAAGGSIGLGLFCLMLPHTPPKRVATRVRARDVLGLDALKLFKDRSFAVFLLGSFLVSIPLQFYYAFANPFLNEVGFENAAGKMTLGQMSEIGFMLVMPWFFVRLGVKRMLLLGMLAWVVRYALFALGDTGPLVWMLYLGILLHGICYDFFFVTGQIYVDRKAPLHLRAAAQGLIAFVTLGVGMLIGSWFSGVVVDNYSLTTNQHDWASIWLVPAVGAAGVLILFAFLFRQKDDKSAAVGDGVEPAAAG</sequence>
<dbReference type="GO" id="GO:0015212">
    <property type="term" value="F:cytidine transmembrane transporter activity"/>
    <property type="evidence" value="ECO:0007669"/>
    <property type="project" value="TreeGrafter"/>
</dbReference>
<dbReference type="EMBL" id="UINC01076001">
    <property type="protein sequence ID" value="SVC14749.1"/>
    <property type="molecule type" value="Genomic_DNA"/>
</dbReference>
<feature type="transmembrane region" description="Helical" evidence="7">
    <location>
        <begin position="203"/>
        <end position="221"/>
    </location>
</feature>
<feature type="transmembrane region" description="Helical" evidence="7">
    <location>
        <begin position="325"/>
        <end position="347"/>
    </location>
</feature>
<feature type="transmembrane region" description="Helical" evidence="7">
    <location>
        <begin position="228"/>
        <end position="245"/>
    </location>
</feature>
<evidence type="ECO:0000256" key="5">
    <source>
        <dbReference type="ARBA" id="ARBA00022989"/>
    </source>
</evidence>
<gene>
    <name evidence="9" type="ORF">METZ01_LOCUS267603</name>
</gene>
<organism evidence="9">
    <name type="scientific">marine metagenome</name>
    <dbReference type="NCBI Taxonomy" id="408172"/>
    <lineage>
        <taxon>unclassified sequences</taxon>
        <taxon>metagenomes</taxon>
        <taxon>ecological metagenomes</taxon>
    </lineage>
</organism>
<dbReference type="SUPFAM" id="SSF103473">
    <property type="entry name" value="MFS general substrate transporter"/>
    <property type="match status" value="1"/>
</dbReference>
<feature type="transmembrane region" description="Helical" evidence="7">
    <location>
        <begin position="30"/>
        <end position="48"/>
    </location>
</feature>
<dbReference type="InterPro" id="IPR036259">
    <property type="entry name" value="MFS_trans_sf"/>
</dbReference>
<dbReference type="AlphaFoldDB" id="A0A382JSL5"/>
<accession>A0A382JSL5</accession>
<dbReference type="GO" id="GO:0015213">
    <property type="term" value="F:uridine transmembrane transporter activity"/>
    <property type="evidence" value="ECO:0007669"/>
    <property type="project" value="TreeGrafter"/>
</dbReference>
<dbReference type="PROSITE" id="PS50850">
    <property type="entry name" value="MFS"/>
    <property type="match status" value="1"/>
</dbReference>
<feature type="transmembrane region" description="Helical" evidence="7">
    <location>
        <begin position="165"/>
        <end position="183"/>
    </location>
</feature>
<evidence type="ECO:0000256" key="1">
    <source>
        <dbReference type="ARBA" id="ARBA00004651"/>
    </source>
</evidence>
<feature type="transmembrane region" description="Helical" evidence="7">
    <location>
        <begin position="292"/>
        <end position="313"/>
    </location>
</feature>
<evidence type="ECO:0000313" key="9">
    <source>
        <dbReference type="EMBL" id="SVC14749.1"/>
    </source>
</evidence>
<feature type="transmembrane region" description="Helical" evidence="7">
    <location>
        <begin position="54"/>
        <end position="77"/>
    </location>
</feature>
<dbReference type="InterPro" id="IPR020846">
    <property type="entry name" value="MFS_dom"/>
</dbReference>
<feature type="transmembrane region" description="Helical" evidence="7">
    <location>
        <begin position="114"/>
        <end position="135"/>
    </location>
</feature>
<dbReference type="Gene3D" id="1.20.1250.20">
    <property type="entry name" value="MFS general substrate transporter like domains"/>
    <property type="match status" value="2"/>
</dbReference>
<dbReference type="Pfam" id="PF03825">
    <property type="entry name" value="Nuc_H_symport"/>
    <property type="match status" value="1"/>
</dbReference>